<gene>
    <name evidence="2" type="ORF">SDC9_109555</name>
</gene>
<protein>
    <submittedName>
        <fullName evidence="2">Uncharacterized protein</fullName>
    </submittedName>
</protein>
<evidence type="ECO:0000256" key="1">
    <source>
        <dbReference type="SAM" id="MobiDB-lite"/>
    </source>
</evidence>
<feature type="region of interest" description="Disordered" evidence="1">
    <location>
        <begin position="1"/>
        <end position="23"/>
    </location>
</feature>
<dbReference type="EMBL" id="VSSQ01018989">
    <property type="protein sequence ID" value="MPM62678.1"/>
    <property type="molecule type" value="Genomic_DNA"/>
</dbReference>
<evidence type="ECO:0000313" key="2">
    <source>
        <dbReference type="EMBL" id="MPM62678.1"/>
    </source>
</evidence>
<comment type="caution">
    <text evidence="2">The sequence shown here is derived from an EMBL/GenBank/DDBJ whole genome shotgun (WGS) entry which is preliminary data.</text>
</comment>
<dbReference type="AlphaFoldDB" id="A0A645BC95"/>
<reference evidence="2" key="1">
    <citation type="submission" date="2019-08" db="EMBL/GenBank/DDBJ databases">
        <authorList>
            <person name="Kucharzyk K."/>
            <person name="Murdoch R.W."/>
            <person name="Higgins S."/>
            <person name="Loffler F."/>
        </authorList>
    </citation>
    <scope>NUCLEOTIDE SEQUENCE</scope>
</reference>
<organism evidence="2">
    <name type="scientific">bioreactor metagenome</name>
    <dbReference type="NCBI Taxonomy" id="1076179"/>
    <lineage>
        <taxon>unclassified sequences</taxon>
        <taxon>metagenomes</taxon>
        <taxon>ecological metagenomes</taxon>
    </lineage>
</organism>
<accession>A0A645BC95</accession>
<name>A0A645BC95_9ZZZZ</name>
<sequence length="78" mass="8764">MLHGIDYPDENPTKKEDGTPSQNLDVRYYNCAMKDGIIIFPPPNDASVKRRTVFEDQPIKEFVAVRNLLPVDAEGGDT</sequence>
<proteinExistence type="predicted"/>